<keyword evidence="1" id="KW-1185">Reference proteome</keyword>
<evidence type="ECO:0000313" key="1">
    <source>
        <dbReference type="Proteomes" id="UP000887565"/>
    </source>
</evidence>
<evidence type="ECO:0000313" key="2">
    <source>
        <dbReference type="WBParaSite" id="nRc.2.0.1.t03404-RA"/>
    </source>
</evidence>
<accession>A0A915HNX4</accession>
<sequence length="255" mass="29083">MIMIFIIKRIAVAWTLLSFGKLFCELRDDKNNFVSHVITGRIFCDEKPVYGSHVVYADFSNKTRRFWASVVHSFPNGTFVLQHFVPSSALSISQRNYLTIRTSACSETGRVLKFENITSSKNDLGRLNFVNPNMMPEKVSYQLTGRALCCKAPMQNKQVIIEMLEASTGSVIWSKTVSTNDNGHFNTSVKIVENRNKKFDFEISPIGCSRQSRILYRKLLQENKNFDDVKFTIKLFVGNVNWSGFSFVNVCTNAK</sequence>
<dbReference type="AlphaFoldDB" id="A0A915HNX4"/>
<protein>
    <submittedName>
        <fullName evidence="2">Uncharacterized protein</fullName>
    </submittedName>
</protein>
<reference evidence="2" key="1">
    <citation type="submission" date="2022-11" db="UniProtKB">
        <authorList>
            <consortium name="WormBaseParasite"/>
        </authorList>
    </citation>
    <scope>IDENTIFICATION</scope>
</reference>
<organism evidence="1 2">
    <name type="scientific">Romanomermis culicivorax</name>
    <name type="common">Nematode worm</name>
    <dbReference type="NCBI Taxonomy" id="13658"/>
    <lineage>
        <taxon>Eukaryota</taxon>
        <taxon>Metazoa</taxon>
        <taxon>Ecdysozoa</taxon>
        <taxon>Nematoda</taxon>
        <taxon>Enoplea</taxon>
        <taxon>Dorylaimia</taxon>
        <taxon>Mermithida</taxon>
        <taxon>Mermithoidea</taxon>
        <taxon>Mermithidae</taxon>
        <taxon>Romanomermis</taxon>
    </lineage>
</organism>
<proteinExistence type="predicted"/>
<name>A0A915HNX4_ROMCU</name>
<dbReference type="WBParaSite" id="nRc.2.0.1.t03404-RA">
    <property type="protein sequence ID" value="nRc.2.0.1.t03404-RA"/>
    <property type="gene ID" value="nRc.2.0.1.g03404"/>
</dbReference>
<dbReference type="Proteomes" id="UP000887565">
    <property type="component" value="Unplaced"/>
</dbReference>